<dbReference type="CDD" id="cd00180">
    <property type="entry name" value="PKc"/>
    <property type="match status" value="1"/>
</dbReference>
<feature type="compositionally biased region" description="Basic and acidic residues" evidence="1">
    <location>
        <begin position="532"/>
        <end position="542"/>
    </location>
</feature>
<dbReference type="SMART" id="SM00220">
    <property type="entry name" value="S_TKc"/>
    <property type="match status" value="1"/>
</dbReference>
<dbReference type="InParanoid" id="A0A2T3A875"/>
<protein>
    <submittedName>
        <fullName evidence="3">Kinase-like domain-containing protein</fullName>
    </submittedName>
</protein>
<keyword evidence="3" id="KW-0418">Kinase</keyword>
<dbReference type="GO" id="GO:0005524">
    <property type="term" value="F:ATP binding"/>
    <property type="evidence" value="ECO:0007669"/>
    <property type="project" value="InterPro"/>
</dbReference>
<accession>A0A2T3A875</accession>
<dbReference type="SUPFAM" id="SSF56112">
    <property type="entry name" value="Protein kinase-like (PK-like)"/>
    <property type="match status" value="1"/>
</dbReference>
<evidence type="ECO:0000313" key="3">
    <source>
        <dbReference type="EMBL" id="PSR85616.1"/>
    </source>
</evidence>
<feature type="domain" description="Protein kinase" evidence="2">
    <location>
        <begin position="381"/>
        <end position="698"/>
    </location>
</feature>
<gene>
    <name evidence="3" type="ORF">BD289DRAFT_254272</name>
</gene>
<organism evidence="3 4">
    <name type="scientific">Coniella lustricola</name>
    <dbReference type="NCBI Taxonomy" id="2025994"/>
    <lineage>
        <taxon>Eukaryota</taxon>
        <taxon>Fungi</taxon>
        <taxon>Dikarya</taxon>
        <taxon>Ascomycota</taxon>
        <taxon>Pezizomycotina</taxon>
        <taxon>Sordariomycetes</taxon>
        <taxon>Sordariomycetidae</taxon>
        <taxon>Diaporthales</taxon>
        <taxon>Schizoparmaceae</taxon>
        <taxon>Coniella</taxon>
    </lineage>
</organism>
<feature type="compositionally biased region" description="Acidic residues" evidence="1">
    <location>
        <begin position="520"/>
        <end position="531"/>
    </location>
</feature>
<dbReference type="PANTHER" id="PTHR24359">
    <property type="entry name" value="SERINE/THREONINE-PROTEIN KINASE SBK1"/>
    <property type="match status" value="1"/>
</dbReference>
<dbReference type="STRING" id="2025994.A0A2T3A875"/>
<sequence>MSRCCSSPAAVFKVFEKAAVCTPRGAKAERQHRSRIGTRQTSNNCIDTYLTAGAAGCETSSSCPRRSCKCEEDKTSTKQDRTGSRSPRHPNSEMDVAVGVRFPIEVTEISMDRNFGLDSASDNQSVVRDGGDCFRLMESGGWNPELVKPDKRADCDTATLSPSPRLVIRNNVDSVDSVDGADSAYGLDDNVSESSAELDSVIRTALWPPHETNHNFLPLDELERLITIKAVFQELRKHETFRQKPDDYLRGLANKVCRNSKVGSFITTRKKIFGTLLLITQIHAIERFIEDDLWDKDLPFSLERLNRNTKHSKNEMYREDKSPIRLFSTWTSHNCESFYLYQWKFLTPFFKMALTDNTRPLHYPLHKHHVLPFIENLENAGSDCEIMVSGGFSEVWRVKIHEAHYNCVPNSNPYFAVKRLRPQDDIMIKFKREVATLKRLSGQNHAHLMQLQLTYEWRGHYHLLFIWADGNLKDLWKSYPELSGPKSLPRNKELATWVSQQLLGLTKALQVIHQCPPDLQVDDNSEEGPDDTESRRTHGRHGDLKPENILWFRGTDSQEARLVISDFGLTQFHRRETGKLDPAKIARTPTYRPPEYDTGPKITQSFDIWTWGCVLLEFCVWYLKGYDEWDRFSKRRVVEHHGSFYKEDVYFNTGSPQPTCTATLKTSVIDVSINYKLTSLSSFGSNRANSAMQANCCS</sequence>
<evidence type="ECO:0000313" key="4">
    <source>
        <dbReference type="Proteomes" id="UP000241462"/>
    </source>
</evidence>
<dbReference type="Pfam" id="PF00069">
    <property type="entry name" value="Pkinase"/>
    <property type="match status" value="1"/>
</dbReference>
<dbReference type="PROSITE" id="PS50011">
    <property type="entry name" value="PROTEIN_KINASE_DOM"/>
    <property type="match status" value="1"/>
</dbReference>
<dbReference type="EMBL" id="KZ678440">
    <property type="protein sequence ID" value="PSR85616.1"/>
    <property type="molecule type" value="Genomic_DNA"/>
</dbReference>
<dbReference type="PANTHER" id="PTHR24359:SF1">
    <property type="entry name" value="INHIBITOR OF NUCLEAR FACTOR KAPPA-B KINASE EPSILON SUBUNIT HOMOLOG 1-RELATED"/>
    <property type="match status" value="1"/>
</dbReference>
<name>A0A2T3A875_9PEZI</name>
<dbReference type="Gene3D" id="3.30.200.20">
    <property type="entry name" value="Phosphorylase Kinase, domain 1"/>
    <property type="match status" value="1"/>
</dbReference>
<evidence type="ECO:0000256" key="1">
    <source>
        <dbReference type="SAM" id="MobiDB-lite"/>
    </source>
</evidence>
<feature type="region of interest" description="Disordered" evidence="1">
    <location>
        <begin position="516"/>
        <end position="542"/>
    </location>
</feature>
<keyword evidence="4" id="KW-1185">Reference proteome</keyword>
<dbReference type="OrthoDB" id="4062651at2759"/>
<dbReference type="InterPro" id="IPR011009">
    <property type="entry name" value="Kinase-like_dom_sf"/>
</dbReference>
<dbReference type="Proteomes" id="UP000241462">
    <property type="component" value="Unassembled WGS sequence"/>
</dbReference>
<keyword evidence="3" id="KW-0808">Transferase</keyword>
<dbReference type="Gene3D" id="1.10.510.10">
    <property type="entry name" value="Transferase(Phosphotransferase) domain 1"/>
    <property type="match status" value="1"/>
</dbReference>
<reference evidence="3 4" key="1">
    <citation type="journal article" date="2018" name="Mycol. Prog.">
        <title>Coniella lustricola, a new species from submerged detritus.</title>
        <authorList>
            <person name="Raudabaugh D.B."/>
            <person name="Iturriaga T."/>
            <person name="Carver A."/>
            <person name="Mondo S."/>
            <person name="Pangilinan J."/>
            <person name="Lipzen A."/>
            <person name="He G."/>
            <person name="Amirebrahimi M."/>
            <person name="Grigoriev I.V."/>
            <person name="Miller A.N."/>
        </authorList>
    </citation>
    <scope>NUCLEOTIDE SEQUENCE [LARGE SCALE GENOMIC DNA]</scope>
    <source>
        <strain evidence="3 4">B22-T-1</strain>
    </source>
</reference>
<dbReference type="InterPro" id="IPR000719">
    <property type="entry name" value="Prot_kinase_dom"/>
</dbReference>
<dbReference type="GO" id="GO:0004674">
    <property type="term" value="F:protein serine/threonine kinase activity"/>
    <property type="evidence" value="ECO:0007669"/>
    <property type="project" value="TreeGrafter"/>
</dbReference>
<dbReference type="AlphaFoldDB" id="A0A2T3A875"/>
<proteinExistence type="predicted"/>
<evidence type="ECO:0000259" key="2">
    <source>
        <dbReference type="PROSITE" id="PS50011"/>
    </source>
</evidence>